<reference evidence="2" key="1">
    <citation type="submission" date="2019-08" db="EMBL/GenBank/DDBJ databases">
        <authorList>
            <person name="Kucharzyk K."/>
            <person name="Murdoch R.W."/>
            <person name="Higgins S."/>
            <person name="Loffler F."/>
        </authorList>
    </citation>
    <scope>NUCLEOTIDE SEQUENCE</scope>
</reference>
<feature type="transmembrane region" description="Helical" evidence="1">
    <location>
        <begin position="20"/>
        <end position="44"/>
    </location>
</feature>
<name>A0A645BSK2_9ZZZZ</name>
<dbReference type="EMBL" id="VSSQ01022181">
    <property type="protein sequence ID" value="MPM68305.1"/>
    <property type="molecule type" value="Genomic_DNA"/>
</dbReference>
<organism evidence="2">
    <name type="scientific">bioreactor metagenome</name>
    <dbReference type="NCBI Taxonomy" id="1076179"/>
    <lineage>
        <taxon>unclassified sequences</taxon>
        <taxon>metagenomes</taxon>
        <taxon>ecological metagenomes</taxon>
    </lineage>
</organism>
<proteinExistence type="predicted"/>
<keyword evidence="1" id="KW-0812">Transmembrane</keyword>
<protein>
    <submittedName>
        <fullName evidence="2">Uncharacterized protein</fullName>
    </submittedName>
</protein>
<keyword evidence="1" id="KW-0472">Membrane</keyword>
<evidence type="ECO:0000313" key="2">
    <source>
        <dbReference type="EMBL" id="MPM68305.1"/>
    </source>
</evidence>
<comment type="caution">
    <text evidence="2">The sequence shown here is derived from an EMBL/GenBank/DDBJ whole genome shotgun (WGS) entry which is preliminary data.</text>
</comment>
<accession>A0A645BSK2</accession>
<evidence type="ECO:0000256" key="1">
    <source>
        <dbReference type="SAM" id="Phobius"/>
    </source>
</evidence>
<gene>
    <name evidence="2" type="ORF">SDC9_115236</name>
</gene>
<sequence length="47" mass="5328">MLPKIDILTKVVENFVVKIYKALGFGIWVLSELMKIPTVLIILLTGR</sequence>
<keyword evidence="1" id="KW-1133">Transmembrane helix</keyword>
<dbReference type="AlphaFoldDB" id="A0A645BSK2"/>